<sequence length="105" mass="11840">PQKDGQVNRKCKASSLAMHMTSKSSAYLENVWIWTADHDIDKVTKDQIDVYTGRGLLIESDNAWLWGTSAEHAVLYQYQLLNAKNILMGMIQTDSPYSQPVLKAP</sequence>
<dbReference type="InterPro" id="IPR012334">
    <property type="entry name" value="Pectin_lyas_fold"/>
</dbReference>
<evidence type="ECO:0000313" key="2">
    <source>
        <dbReference type="Proteomes" id="UP000738349"/>
    </source>
</evidence>
<dbReference type="EMBL" id="JAGMUV010000001">
    <property type="protein sequence ID" value="KAH7175250.1"/>
    <property type="molecule type" value="Genomic_DNA"/>
</dbReference>
<keyword evidence="2" id="KW-1185">Reference proteome</keyword>
<dbReference type="InterPro" id="IPR011050">
    <property type="entry name" value="Pectin_lyase_fold/virulence"/>
</dbReference>
<dbReference type="Gene3D" id="2.160.20.10">
    <property type="entry name" value="Single-stranded right-handed beta-helix, Pectin lyase-like"/>
    <property type="match status" value="1"/>
</dbReference>
<dbReference type="Proteomes" id="UP000738349">
    <property type="component" value="Unassembled WGS sequence"/>
</dbReference>
<protein>
    <submittedName>
        <fullName evidence="1">Uncharacterized protein</fullName>
    </submittedName>
</protein>
<accession>A0A9P9FRA4</accession>
<dbReference type="OrthoDB" id="5103327at2759"/>
<organism evidence="1 2">
    <name type="scientific">Dactylonectria macrodidyma</name>
    <dbReference type="NCBI Taxonomy" id="307937"/>
    <lineage>
        <taxon>Eukaryota</taxon>
        <taxon>Fungi</taxon>
        <taxon>Dikarya</taxon>
        <taxon>Ascomycota</taxon>
        <taxon>Pezizomycotina</taxon>
        <taxon>Sordariomycetes</taxon>
        <taxon>Hypocreomycetidae</taxon>
        <taxon>Hypocreales</taxon>
        <taxon>Nectriaceae</taxon>
        <taxon>Dactylonectria</taxon>
    </lineage>
</organism>
<feature type="non-terminal residue" evidence="1">
    <location>
        <position position="1"/>
    </location>
</feature>
<evidence type="ECO:0000313" key="1">
    <source>
        <dbReference type="EMBL" id="KAH7175250.1"/>
    </source>
</evidence>
<reference evidence="1" key="1">
    <citation type="journal article" date="2021" name="Nat. Commun.">
        <title>Genetic determinants of endophytism in the Arabidopsis root mycobiome.</title>
        <authorList>
            <person name="Mesny F."/>
            <person name="Miyauchi S."/>
            <person name="Thiergart T."/>
            <person name="Pickel B."/>
            <person name="Atanasova L."/>
            <person name="Karlsson M."/>
            <person name="Huettel B."/>
            <person name="Barry K.W."/>
            <person name="Haridas S."/>
            <person name="Chen C."/>
            <person name="Bauer D."/>
            <person name="Andreopoulos W."/>
            <person name="Pangilinan J."/>
            <person name="LaButti K."/>
            <person name="Riley R."/>
            <person name="Lipzen A."/>
            <person name="Clum A."/>
            <person name="Drula E."/>
            <person name="Henrissat B."/>
            <person name="Kohler A."/>
            <person name="Grigoriev I.V."/>
            <person name="Martin F.M."/>
            <person name="Hacquard S."/>
        </authorList>
    </citation>
    <scope>NUCLEOTIDE SEQUENCE</scope>
    <source>
        <strain evidence="1">MPI-CAGE-AT-0147</strain>
    </source>
</reference>
<dbReference type="SUPFAM" id="SSF51126">
    <property type="entry name" value="Pectin lyase-like"/>
    <property type="match status" value="1"/>
</dbReference>
<comment type="caution">
    <text evidence="1">The sequence shown here is derived from an EMBL/GenBank/DDBJ whole genome shotgun (WGS) entry which is preliminary data.</text>
</comment>
<gene>
    <name evidence="1" type="ORF">EDB81DRAFT_633625</name>
</gene>
<proteinExistence type="predicted"/>
<name>A0A9P9FRA4_9HYPO</name>
<dbReference type="AlphaFoldDB" id="A0A9P9FRA4"/>